<evidence type="ECO:0000256" key="6">
    <source>
        <dbReference type="SAM" id="Phobius"/>
    </source>
</evidence>
<comment type="subcellular location">
    <subcellularLocation>
        <location evidence="1">Cell membrane</location>
        <topology evidence="1">Single-pass membrane protein</topology>
    </subcellularLocation>
</comment>
<feature type="transmembrane region" description="Helical" evidence="6">
    <location>
        <begin position="33"/>
        <end position="57"/>
    </location>
</feature>
<evidence type="ECO:0000313" key="9">
    <source>
        <dbReference type="Proteomes" id="UP000215509"/>
    </source>
</evidence>
<comment type="caution">
    <text evidence="8">The sequence shown here is derived from an EMBL/GenBank/DDBJ whole genome shotgun (WGS) entry which is preliminary data.</text>
</comment>
<keyword evidence="4 6" id="KW-1133">Transmembrane helix</keyword>
<proteinExistence type="predicted"/>
<gene>
    <name evidence="8" type="ORF">CF651_14020</name>
</gene>
<dbReference type="InterPro" id="IPR007168">
    <property type="entry name" value="Phageshock_PspC_N"/>
</dbReference>
<dbReference type="AlphaFoldDB" id="A0A229UQH1"/>
<dbReference type="Proteomes" id="UP000215509">
    <property type="component" value="Unassembled WGS sequence"/>
</dbReference>
<sequence>MKKIYRSISNSRLTGLCGGISEYLGINATLVRMLMIIAAFCSFGTTVLLYFIASLIIPKDAYIHHVS</sequence>
<dbReference type="Pfam" id="PF04024">
    <property type="entry name" value="PspC"/>
    <property type="match status" value="1"/>
</dbReference>
<evidence type="ECO:0000256" key="1">
    <source>
        <dbReference type="ARBA" id="ARBA00004162"/>
    </source>
</evidence>
<keyword evidence="9" id="KW-1185">Reference proteome</keyword>
<dbReference type="EMBL" id="NMQW01000019">
    <property type="protein sequence ID" value="OXM85688.1"/>
    <property type="molecule type" value="Genomic_DNA"/>
</dbReference>
<organism evidence="8 9">
    <name type="scientific">Paenibacillus rigui</name>
    <dbReference type="NCBI Taxonomy" id="554312"/>
    <lineage>
        <taxon>Bacteria</taxon>
        <taxon>Bacillati</taxon>
        <taxon>Bacillota</taxon>
        <taxon>Bacilli</taxon>
        <taxon>Bacillales</taxon>
        <taxon>Paenibacillaceae</taxon>
        <taxon>Paenibacillus</taxon>
    </lineage>
</organism>
<dbReference type="OrthoDB" id="9815286at2"/>
<dbReference type="InterPro" id="IPR052027">
    <property type="entry name" value="PspC"/>
</dbReference>
<accession>A0A229UQH1</accession>
<evidence type="ECO:0000259" key="7">
    <source>
        <dbReference type="Pfam" id="PF04024"/>
    </source>
</evidence>
<evidence type="ECO:0000256" key="3">
    <source>
        <dbReference type="ARBA" id="ARBA00022692"/>
    </source>
</evidence>
<name>A0A229UQH1_9BACL</name>
<evidence type="ECO:0000313" key="8">
    <source>
        <dbReference type="EMBL" id="OXM85688.1"/>
    </source>
</evidence>
<dbReference type="GO" id="GO:0005886">
    <property type="term" value="C:plasma membrane"/>
    <property type="evidence" value="ECO:0007669"/>
    <property type="project" value="UniProtKB-SubCell"/>
</dbReference>
<reference evidence="8 9" key="1">
    <citation type="submission" date="2017-07" db="EMBL/GenBank/DDBJ databases">
        <title>Genome sequencing and assembly of Paenibacillus rigui.</title>
        <authorList>
            <person name="Mayilraj S."/>
        </authorList>
    </citation>
    <scope>NUCLEOTIDE SEQUENCE [LARGE SCALE GENOMIC DNA]</scope>
    <source>
        <strain evidence="8 9">JCM 16352</strain>
    </source>
</reference>
<evidence type="ECO:0000256" key="2">
    <source>
        <dbReference type="ARBA" id="ARBA00022475"/>
    </source>
</evidence>
<feature type="domain" description="Phage shock protein PspC N-terminal" evidence="7">
    <location>
        <begin position="2"/>
        <end position="59"/>
    </location>
</feature>
<evidence type="ECO:0000256" key="5">
    <source>
        <dbReference type="ARBA" id="ARBA00023136"/>
    </source>
</evidence>
<dbReference type="PANTHER" id="PTHR33885">
    <property type="entry name" value="PHAGE SHOCK PROTEIN C"/>
    <property type="match status" value="1"/>
</dbReference>
<keyword evidence="5 6" id="KW-0472">Membrane</keyword>
<dbReference type="RefSeq" id="WP_094015493.1">
    <property type="nucleotide sequence ID" value="NZ_NMQW01000019.1"/>
</dbReference>
<keyword evidence="3 6" id="KW-0812">Transmembrane</keyword>
<protein>
    <recommendedName>
        <fullName evidence="7">Phage shock protein PspC N-terminal domain-containing protein</fullName>
    </recommendedName>
</protein>
<keyword evidence="2" id="KW-1003">Cell membrane</keyword>
<dbReference type="PANTHER" id="PTHR33885:SF3">
    <property type="entry name" value="PHAGE SHOCK PROTEIN C"/>
    <property type="match status" value="1"/>
</dbReference>
<evidence type="ECO:0000256" key="4">
    <source>
        <dbReference type="ARBA" id="ARBA00022989"/>
    </source>
</evidence>